<protein>
    <submittedName>
        <fullName evidence="1">Uncharacterized protein</fullName>
    </submittedName>
</protein>
<reference evidence="1 2" key="1">
    <citation type="journal article" date="2022" name="Front. Cell. Infect. Microbiol.">
        <title>The Genomes of Two Strains of Taenia crassiceps the Animal Model for the Study of Human Cysticercosis.</title>
        <authorList>
            <person name="Bobes R.J."/>
            <person name="Estrada K."/>
            <person name="Rios-Valencia D.G."/>
            <person name="Calderon-Gallegos A."/>
            <person name="de la Torre P."/>
            <person name="Carrero J.C."/>
            <person name="Sanchez-Flores A."/>
            <person name="Laclette J.P."/>
        </authorList>
    </citation>
    <scope>NUCLEOTIDE SEQUENCE [LARGE SCALE GENOMIC DNA]</scope>
    <source>
        <strain evidence="1">WFUcys</strain>
    </source>
</reference>
<dbReference type="EMBL" id="JAKROA010000001">
    <property type="protein sequence ID" value="KAL5111629.1"/>
    <property type="molecule type" value="Genomic_DNA"/>
</dbReference>
<keyword evidence="2" id="KW-1185">Reference proteome</keyword>
<proteinExistence type="predicted"/>
<organism evidence="1 2">
    <name type="scientific">Taenia crassiceps</name>
    <dbReference type="NCBI Taxonomy" id="6207"/>
    <lineage>
        <taxon>Eukaryota</taxon>
        <taxon>Metazoa</taxon>
        <taxon>Spiralia</taxon>
        <taxon>Lophotrochozoa</taxon>
        <taxon>Platyhelminthes</taxon>
        <taxon>Cestoda</taxon>
        <taxon>Eucestoda</taxon>
        <taxon>Cyclophyllidea</taxon>
        <taxon>Taeniidae</taxon>
        <taxon>Taenia</taxon>
    </lineage>
</organism>
<evidence type="ECO:0000313" key="2">
    <source>
        <dbReference type="Proteomes" id="UP001651158"/>
    </source>
</evidence>
<name>A0ABR4QPT6_9CEST</name>
<sequence>MAEVGADRKSKSRSKRLGRRRWRKSWNEIVAGNDGRAYAYVRTLTLRRVIINGHDGGFGGGGSGSGASVCASALTKVSIKLCGARGTPSFALTWTALNVKALEIVRYRLLFQPIIGEARGGREKKGKEKLE</sequence>
<dbReference type="Proteomes" id="UP001651158">
    <property type="component" value="Unassembled WGS sequence"/>
</dbReference>
<comment type="caution">
    <text evidence="1">The sequence shown here is derived from an EMBL/GenBank/DDBJ whole genome shotgun (WGS) entry which is preliminary data.</text>
</comment>
<evidence type="ECO:0000313" key="1">
    <source>
        <dbReference type="EMBL" id="KAL5111629.1"/>
    </source>
</evidence>
<accession>A0ABR4QPT6</accession>
<gene>
    <name evidence="1" type="ORF">TcWFU_002724</name>
</gene>